<sequence>MTVESLRRRHRPAVEASPAECPEAKETDSSLDATLPAPVPPPPSARSEADLPTWTRACQRKAGSIFSWQLLVLLAVGVALRLFLYSVGLTLSESTEPLVSPASASFSSFREALTLHALSFSPYTGGVYRQQPLVFLSLKWLTGAGRGADESCNTSSCQWRYYLVLIFIDLVAATALAVAAAEARTWAVSWRQKDWGNSTDVTREKGPSERGKTLAKGSEESHQQPRDGVEEIVATPALVAASYFLHPMTIGAILSLTIHTLPLAFFASALACATRAGWLSRWLSVVFFGFSLYVGPPQALLLALPLAHLLHAVRTQTVQRLDLLEVLPSPKKDILPGLLRGTLLFFAGLAFCVLLHVASYFALRAYTADAADYLDSTVVSMWGVRDLGPNLGIFWYIFSLIFERYRLLFVMIFQGHCFILVVPLFVRMFRYPLAYCQVVIAIALLFQPSFCISDSAFLVSLLISRWHIVERKVAFVKLIVVAFVAVSIYPVTTELWLGRNTGNPNFVYNIQIIFQVFMGFLILEWIKGVILDRVFTSSESFEKREKTA</sequence>
<feature type="region of interest" description="Disordered" evidence="9">
    <location>
        <begin position="1"/>
        <end position="49"/>
    </location>
</feature>
<evidence type="ECO:0000256" key="10">
    <source>
        <dbReference type="SAM" id="Phobius"/>
    </source>
</evidence>
<keyword evidence="8 10" id="KW-0472">Membrane</keyword>
<dbReference type="EMBL" id="AEYI02001862">
    <property type="protein sequence ID" value="KFG32373.1"/>
    <property type="molecule type" value="Genomic_DNA"/>
</dbReference>
<keyword evidence="4" id="KW-0337">GPI-anchor biosynthesis</keyword>
<keyword evidence="6" id="KW-0256">Endoplasmic reticulum</keyword>
<dbReference type="GO" id="GO:0006506">
    <property type="term" value="P:GPI anchor biosynthetic process"/>
    <property type="evidence" value="ECO:0007669"/>
    <property type="project" value="UniProtKB-UniPathway"/>
</dbReference>
<evidence type="ECO:0000256" key="5">
    <source>
        <dbReference type="ARBA" id="ARBA00022692"/>
    </source>
</evidence>
<comment type="subcellular location">
    <subcellularLocation>
        <location evidence="1">Endoplasmic reticulum membrane</location>
        <topology evidence="1">Multi-pass membrane protein</topology>
    </subcellularLocation>
</comment>
<dbReference type="PANTHER" id="PTHR13121:SF0">
    <property type="entry name" value="PHOSPHATIDYLINOSITOL GLYCAN ANCHOR BIOSYNTHESIS CLASS U PROTEIN"/>
    <property type="match status" value="1"/>
</dbReference>
<dbReference type="OrthoDB" id="330516at2759"/>
<comment type="pathway">
    <text evidence="2">Glycolipid biosynthesis; glycosylphosphatidylinositol-anchor biosynthesis.</text>
</comment>
<comment type="similarity">
    <text evidence="3">Belongs to the PIGU family.</text>
</comment>
<reference evidence="11 12" key="1">
    <citation type="submission" date="2014-03" db="EMBL/GenBank/DDBJ databases">
        <authorList>
            <person name="Sibley D."/>
            <person name="Venepally P."/>
            <person name="Karamycheva S."/>
            <person name="Hadjithomas M."/>
            <person name="Khan A."/>
            <person name="Brunk B."/>
            <person name="Roos D."/>
            <person name="Caler E."/>
            <person name="Lorenzi H."/>
        </authorList>
    </citation>
    <scope>NUCLEOTIDE SEQUENCE [LARGE SCALE GENOMIC DNA]</scope>
    <source>
        <strain evidence="12">p89</strain>
    </source>
</reference>
<feature type="compositionally biased region" description="Basic and acidic residues" evidence="9">
    <location>
        <begin position="201"/>
        <end position="227"/>
    </location>
</feature>
<keyword evidence="7 10" id="KW-1133">Transmembrane helix</keyword>
<evidence type="ECO:0000256" key="7">
    <source>
        <dbReference type="ARBA" id="ARBA00022989"/>
    </source>
</evidence>
<name>A0A086JJQ5_TOXGO</name>
<evidence type="ECO:0000313" key="11">
    <source>
        <dbReference type="EMBL" id="KFG32373.1"/>
    </source>
</evidence>
<feature type="transmembrane region" description="Helical" evidence="10">
    <location>
        <begin position="282"/>
        <end position="304"/>
    </location>
</feature>
<dbReference type="PANTHER" id="PTHR13121">
    <property type="entry name" value="GPI TRANSAMIDASE COMPONENT PIG-U"/>
    <property type="match status" value="1"/>
</dbReference>
<feature type="transmembrane region" description="Helical" evidence="10">
    <location>
        <begin position="341"/>
        <end position="362"/>
    </location>
</feature>
<gene>
    <name evidence="11" type="ORF">TGP89_275568</name>
</gene>
<feature type="transmembrane region" description="Helical" evidence="10">
    <location>
        <begin position="252"/>
        <end position="276"/>
    </location>
</feature>
<comment type="caution">
    <text evidence="11">The sequence shown here is derived from an EMBL/GenBank/DDBJ whole genome shotgun (WGS) entry which is preliminary data.</text>
</comment>
<dbReference type="InterPro" id="IPR009600">
    <property type="entry name" value="PIG-U"/>
</dbReference>
<feature type="transmembrane region" description="Helical" evidence="10">
    <location>
        <begin position="438"/>
        <end position="462"/>
    </location>
</feature>
<dbReference type="Pfam" id="PF06728">
    <property type="entry name" value="PIG-U"/>
    <property type="match status" value="1"/>
</dbReference>
<accession>A0A086JJQ5</accession>
<evidence type="ECO:0000256" key="4">
    <source>
        <dbReference type="ARBA" id="ARBA00022502"/>
    </source>
</evidence>
<evidence type="ECO:0000256" key="6">
    <source>
        <dbReference type="ARBA" id="ARBA00022824"/>
    </source>
</evidence>
<dbReference type="GO" id="GO:0016255">
    <property type="term" value="P:attachment of GPI anchor to protein"/>
    <property type="evidence" value="ECO:0007669"/>
    <property type="project" value="InterPro"/>
</dbReference>
<organism evidence="11 12">
    <name type="scientific">Toxoplasma gondii p89</name>
    <dbReference type="NCBI Taxonomy" id="943119"/>
    <lineage>
        <taxon>Eukaryota</taxon>
        <taxon>Sar</taxon>
        <taxon>Alveolata</taxon>
        <taxon>Apicomplexa</taxon>
        <taxon>Conoidasida</taxon>
        <taxon>Coccidia</taxon>
        <taxon>Eucoccidiorida</taxon>
        <taxon>Eimeriorina</taxon>
        <taxon>Sarcocystidae</taxon>
        <taxon>Toxoplasma</taxon>
    </lineage>
</organism>
<dbReference type="GO" id="GO:0042765">
    <property type="term" value="C:GPI-anchor transamidase complex"/>
    <property type="evidence" value="ECO:0007669"/>
    <property type="project" value="InterPro"/>
</dbReference>
<feature type="region of interest" description="Disordered" evidence="9">
    <location>
        <begin position="197"/>
        <end position="227"/>
    </location>
</feature>
<evidence type="ECO:0000256" key="9">
    <source>
        <dbReference type="SAM" id="MobiDB-lite"/>
    </source>
</evidence>
<feature type="transmembrane region" description="Helical" evidence="10">
    <location>
        <begin position="65"/>
        <end position="84"/>
    </location>
</feature>
<feature type="transmembrane region" description="Helical" evidence="10">
    <location>
        <begin position="506"/>
        <end position="526"/>
    </location>
</feature>
<evidence type="ECO:0000256" key="1">
    <source>
        <dbReference type="ARBA" id="ARBA00004477"/>
    </source>
</evidence>
<evidence type="ECO:0000256" key="3">
    <source>
        <dbReference type="ARBA" id="ARBA00010026"/>
    </source>
</evidence>
<evidence type="ECO:0000313" key="12">
    <source>
        <dbReference type="Proteomes" id="UP000028828"/>
    </source>
</evidence>
<dbReference type="UniPathway" id="UPA00196"/>
<feature type="transmembrane region" description="Helical" evidence="10">
    <location>
        <begin position="382"/>
        <end position="402"/>
    </location>
</feature>
<protein>
    <submittedName>
        <fullName evidence="11">GPI transamidase subunit PIG-U protein</fullName>
    </submittedName>
</protein>
<feature type="transmembrane region" description="Helical" evidence="10">
    <location>
        <begin position="407"/>
        <end position="426"/>
    </location>
</feature>
<proteinExistence type="inferred from homology"/>
<dbReference type="VEuPathDB" id="ToxoDB:TGP89_275568"/>
<evidence type="ECO:0000256" key="2">
    <source>
        <dbReference type="ARBA" id="ARBA00004687"/>
    </source>
</evidence>
<feature type="transmembrane region" description="Helical" evidence="10">
    <location>
        <begin position="474"/>
        <end position="491"/>
    </location>
</feature>
<evidence type="ECO:0000256" key="8">
    <source>
        <dbReference type="ARBA" id="ARBA00023136"/>
    </source>
</evidence>
<dbReference type="Proteomes" id="UP000028828">
    <property type="component" value="Unassembled WGS sequence"/>
</dbReference>
<feature type="transmembrane region" description="Helical" evidence="10">
    <location>
        <begin position="159"/>
        <end position="181"/>
    </location>
</feature>
<dbReference type="AlphaFoldDB" id="A0A086JJQ5"/>
<keyword evidence="5 10" id="KW-0812">Transmembrane</keyword>